<sequence>MPTGSKIKILRFLKLCISAFDAATKNVVVIGKKRKPVAPHFLFFP</sequence>
<evidence type="ECO:0000313" key="3">
    <source>
        <dbReference type="Proteomes" id="UP000215335"/>
    </source>
</evidence>
<dbReference type="Proteomes" id="UP000215335">
    <property type="component" value="Unassembled WGS sequence"/>
</dbReference>
<evidence type="ECO:0000313" key="2">
    <source>
        <dbReference type="EMBL" id="OXU25674.1"/>
    </source>
</evidence>
<protein>
    <submittedName>
        <fullName evidence="2">Uncharacterized protein</fullName>
    </submittedName>
</protein>
<organism evidence="2 3">
    <name type="scientific">Trichomalopsis sarcophagae</name>
    <dbReference type="NCBI Taxonomy" id="543379"/>
    <lineage>
        <taxon>Eukaryota</taxon>
        <taxon>Metazoa</taxon>
        <taxon>Ecdysozoa</taxon>
        <taxon>Arthropoda</taxon>
        <taxon>Hexapoda</taxon>
        <taxon>Insecta</taxon>
        <taxon>Pterygota</taxon>
        <taxon>Neoptera</taxon>
        <taxon>Endopterygota</taxon>
        <taxon>Hymenoptera</taxon>
        <taxon>Apocrita</taxon>
        <taxon>Proctotrupomorpha</taxon>
        <taxon>Chalcidoidea</taxon>
        <taxon>Pteromalidae</taxon>
        <taxon>Pteromalinae</taxon>
        <taxon>Trichomalopsis</taxon>
    </lineage>
</organism>
<dbReference type="EMBL" id="NNAY01000969">
    <property type="protein sequence ID" value="OXU25674.1"/>
    <property type="molecule type" value="Genomic_DNA"/>
</dbReference>
<comment type="caution">
    <text evidence="2">The sequence shown here is derived from an EMBL/GenBank/DDBJ whole genome shotgun (WGS) entry which is preliminary data.</text>
</comment>
<reference evidence="2 3" key="1">
    <citation type="journal article" date="2017" name="Curr. Biol.">
        <title>The Evolution of Venom by Co-option of Single-Copy Genes.</title>
        <authorList>
            <person name="Martinson E.O."/>
            <person name="Mrinalini"/>
            <person name="Kelkar Y.D."/>
            <person name="Chang C.H."/>
            <person name="Werren J.H."/>
        </authorList>
    </citation>
    <scope>NUCLEOTIDE SEQUENCE [LARGE SCALE GENOMIC DNA]</scope>
    <source>
        <strain evidence="2 3">Alberta</strain>
        <tissue evidence="2">Whole body</tissue>
    </source>
</reference>
<evidence type="ECO:0000256" key="1">
    <source>
        <dbReference type="SAM" id="SignalP"/>
    </source>
</evidence>
<gene>
    <name evidence="2" type="ORF">TSAR_006049</name>
</gene>
<keyword evidence="3" id="KW-1185">Reference proteome</keyword>
<name>A0A232F4G4_9HYME</name>
<keyword evidence="1" id="KW-0732">Signal</keyword>
<feature type="signal peptide" evidence="1">
    <location>
        <begin position="1"/>
        <end position="18"/>
    </location>
</feature>
<feature type="chain" id="PRO_5012556720" evidence="1">
    <location>
        <begin position="19"/>
        <end position="45"/>
    </location>
</feature>
<proteinExistence type="predicted"/>
<dbReference type="AlphaFoldDB" id="A0A232F4G4"/>
<accession>A0A232F4G4</accession>